<dbReference type="InterPro" id="IPR036116">
    <property type="entry name" value="FN3_sf"/>
</dbReference>
<evidence type="ECO:0000259" key="14">
    <source>
        <dbReference type="PROSITE" id="PS50853"/>
    </source>
</evidence>
<feature type="domain" description="Fibronectin type-III" evidence="14">
    <location>
        <begin position="907"/>
        <end position="1025"/>
    </location>
</feature>
<feature type="compositionally biased region" description="Polar residues" evidence="12">
    <location>
        <begin position="1626"/>
        <end position="1635"/>
    </location>
</feature>
<feature type="compositionally biased region" description="Polar residues" evidence="12">
    <location>
        <begin position="1558"/>
        <end position="1568"/>
    </location>
</feature>
<keyword evidence="3" id="KW-0732">Signal</keyword>
<dbReference type="EMBL" id="CAJPEX010002996">
    <property type="protein sequence ID" value="CAG0921735.1"/>
    <property type="molecule type" value="Genomic_DNA"/>
</dbReference>
<evidence type="ECO:0000256" key="5">
    <source>
        <dbReference type="ARBA" id="ARBA00022889"/>
    </source>
</evidence>
<dbReference type="SMART" id="SM00060">
    <property type="entry name" value="FN3"/>
    <property type="match status" value="12"/>
</dbReference>
<keyword evidence="4" id="KW-0677">Repeat</keyword>
<feature type="compositionally biased region" description="Polar residues" evidence="12">
    <location>
        <begin position="1664"/>
        <end position="1673"/>
    </location>
</feature>
<dbReference type="InterPro" id="IPR003961">
    <property type="entry name" value="FN3_dom"/>
</dbReference>
<feature type="domain" description="Fibronectin type-III" evidence="14">
    <location>
        <begin position="55"/>
        <end position="152"/>
    </location>
</feature>
<dbReference type="SUPFAM" id="SSF49265">
    <property type="entry name" value="Fibronectin type III"/>
    <property type="match status" value="7"/>
</dbReference>
<dbReference type="GO" id="GO:0007416">
    <property type="term" value="P:synapse assembly"/>
    <property type="evidence" value="ECO:0007669"/>
    <property type="project" value="TreeGrafter"/>
</dbReference>
<feature type="domain" description="Fibronectin type-III" evidence="14">
    <location>
        <begin position="607"/>
        <end position="705"/>
    </location>
</feature>
<gene>
    <name evidence="15" type="ORF">NMOB1V02_LOCUS9226</name>
</gene>
<feature type="region of interest" description="Disordered" evidence="12">
    <location>
        <begin position="39"/>
        <end position="61"/>
    </location>
</feature>
<feature type="domain" description="Fibronectin type-III" evidence="14">
    <location>
        <begin position="1286"/>
        <end position="1385"/>
    </location>
</feature>
<sequence>MLRNISSEERWALVSGLQAAQSYQFRVSAVNAVGEGVRSGPSNAVTLPPEPPSGPPESLVGSARSDTSIMIQWQPPAENAQNGRIFGYLVRYRLYGYGHSPWSYRNITNEAQRNYLLQDLITFKDYEIGIAAYNRKGVGVFSDSIRVQTKEGVPEAIPTDVEAFSLNSTAVQVTWTPPDPQKINGINQGYKIFAWKGDPRDKHVFSKGPSLSETVAPSYLNPMEPQTDVISGLDKYTEYHVTVLCFTNPGDGPLSQPVLVRTLQDVPDAVSEFAFENVTDREVVVWWKPPEKPNGVLMGYTLTHMIKDVPTSAIVTNFTADVTNAQITDLKALTHYKFEIVAWTAIGVGESRVAVMQSGVEPVLPEPPTKLGVSNIQAFSVVLQFTPGFDGNSSISKWTAQKGLGSTWEPVFELKQNPNARSLTVENLVPFMNYRLRIVANNVVGPSRPSEPSQPFQTIQAPPKHAPRNVTVRAVSATELRVRWIPLQQIEWYGAPRGYNITYRRLSLRPTSAYDDVNRGNDLRDMGLEMTIRPGSYDDDDQDDWWLHGVKTEHVIVQDQAANSFVLTGLKEFSHYEVIVRAFNDVGSSEPSSSSRDQTRESVPNSGPRKVEAKATSSTTIVVSWTPIEPENENGIILGYKVYYGSKTVPFRYEDIHDNGTFVTTLTELRKYTTYHIQVLGYTRVGDGALSGPPVQLRTFEDLPGEPSNVSFPDVSLSMARIIWDVPAEPNGEILAYRVTYFQHKQPESTNITQELSSTARTLRATDLRPETYYMFAVTAKTNLGWGATAHALVYMTNNRESPQAPSQPQTSPSQVQSRSITFSWTPGRDGFAPLRYYRIEFAEDSTGPWQSIAKRVNPMLTTYTCEELKPFTSYRFRIRAFNDIGPSPWSKSSNLTQTLPDAPERSVEAVRVIPITRTSVRIEWSPLAKSDWNGDLKSGGYRILYRQVNHFPSISHNVQQEEIHDIERSRSSSVESLSKAFAEADKMVLNDLIRDRNYEMQVLGFNAQGAGPASSPLTVWVGEAVPTGEPRHVTAVATSPHQVSLTWLAPRENQQNGDLLGYKIFYKNEDKPDHEEEVEVVPAATTAHMLLFMDTYTTYTIHILAFNAAGDGPRSLPVSVKTQQRYVMRRLQETKLYEASHFVRLLCSKSILDEDKSMTCIFKKLSNLSCFNERLLMMTMFLVFQGLPGPPGPLLFSEITMTSVQVSWNPPEKPNGEIQYYSVIYKTAEPNDNFSKEVKQRVQEPYWLVTDLDEGIAYTFTVRAFTIGDGPPSEANITTGPQDGSPSAIENLSVRETLSAFSLSWTNGRSGRGPILGYLIQAKRKGDHQWETVSRTTQGPVESYSIPYGNLQPASWYWFRVMSYNAFGVSPAATMSNPLATPAKAYGFTAQPPFYRRPEFLVVVAAGGVVLLITVIAVLCVKSKTYKYKGELGFSGFDLDLAEEANKTHDESLSMDGGESGFGSLGGMRQSRRKNSISKMRASIVRHGQSLSGTLGSVRNGMGSLRRPGTSQAPLGKLPPRPRPASVTYSDDDSSSVKGYDPNPDDEESELTEKPSELSTTDSQATESDGESENSHPHSFVNHYANVNDTLRQTWKREARPAPPPPPPSAVATAAGPGVAGPSGINQPSTSSAAMQHHVLPPYQPGPSNYHLHQHTSPRPPSGANTIQSQPDPYSLHPPHQHHVQQQQQQQQQQQPQQLYHHQHPSVIGPPSTTAPAQLNPATLRAHTRAMGQNQLHGPPRNYSSFTESEQEGSTVMSLNGGQIVLNNMAGSRAPLPGFSSFV</sequence>
<protein>
    <recommendedName>
        <fullName evidence="14">Fibronectin type-III domain-containing protein</fullName>
    </recommendedName>
</protein>
<dbReference type="PANTHER" id="PTHR13817">
    <property type="entry name" value="TITIN"/>
    <property type="match status" value="1"/>
</dbReference>
<keyword evidence="2 13" id="KW-0812">Transmembrane</keyword>
<feature type="domain" description="Fibronectin type-III" evidence="14">
    <location>
        <begin position="367"/>
        <end position="461"/>
    </location>
</feature>
<keyword evidence="10" id="KW-0393">Immunoglobulin domain</keyword>
<feature type="domain" description="Fibronectin type-III" evidence="14">
    <location>
        <begin position="1"/>
        <end position="49"/>
    </location>
</feature>
<organism evidence="15">
    <name type="scientific">Notodromas monacha</name>
    <dbReference type="NCBI Taxonomy" id="399045"/>
    <lineage>
        <taxon>Eukaryota</taxon>
        <taxon>Metazoa</taxon>
        <taxon>Ecdysozoa</taxon>
        <taxon>Arthropoda</taxon>
        <taxon>Crustacea</taxon>
        <taxon>Oligostraca</taxon>
        <taxon>Ostracoda</taxon>
        <taxon>Podocopa</taxon>
        <taxon>Podocopida</taxon>
        <taxon>Cypridocopina</taxon>
        <taxon>Cypridoidea</taxon>
        <taxon>Cyprididae</taxon>
        <taxon>Notodromas</taxon>
    </lineage>
</organism>
<dbReference type="Pfam" id="PF00041">
    <property type="entry name" value="fn3"/>
    <property type="match status" value="12"/>
</dbReference>
<dbReference type="GO" id="GO:0016020">
    <property type="term" value="C:membrane"/>
    <property type="evidence" value="ECO:0007669"/>
    <property type="project" value="UniProtKB-SubCell"/>
</dbReference>
<feature type="region of interest" description="Disordered" evidence="12">
    <location>
        <begin position="800"/>
        <end position="820"/>
    </location>
</feature>
<evidence type="ECO:0000256" key="13">
    <source>
        <dbReference type="SAM" id="Phobius"/>
    </source>
</evidence>
<evidence type="ECO:0000256" key="6">
    <source>
        <dbReference type="ARBA" id="ARBA00022989"/>
    </source>
</evidence>
<dbReference type="PANTHER" id="PTHR13817:SF166">
    <property type="entry name" value="NEURONAL IGCAM-RELATED"/>
    <property type="match status" value="1"/>
</dbReference>
<comment type="subcellular location">
    <subcellularLocation>
        <location evidence="1">Membrane</location>
        <topology evidence="1">Single-pass type I membrane protein</topology>
    </subcellularLocation>
</comment>
<feature type="region of interest" description="Disordered" evidence="12">
    <location>
        <begin position="1450"/>
        <end position="1582"/>
    </location>
</feature>
<feature type="transmembrane region" description="Helical" evidence="13">
    <location>
        <begin position="1401"/>
        <end position="1422"/>
    </location>
</feature>
<evidence type="ECO:0000313" key="16">
    <source>
        <dbReference type="Proteomes" id="UP000678499"/>
    </source>
</evidence>
<keyword evidence="9" id="KW-0325">Glycoprotein</keyword>
<dbReference type="FunFam" id="2.60.40.10:FF:000028">
    <property type="entry name" value="Neuronal cell adhesion molecule"/>
    <property type="match status" value="3"/>
</dbReference>
<dbReference type="GO" id="GO:0007156">
    <property type="term" value="P:homophilic cell adhesion via plasma membrane adhesion molecules"/>
    <property type="evidence" value="ECO:0007669"/>
    <property type="project" value="TreeGrafter"/>
</dbReference>
<feature type="domain" description="Fibronectin type-III" evidence="14">
    <location>
        <begin position="1191"/>
        <end position="1284"/>
    </location>
</feature>
<evidence type="ECO:0000256" key="12">
    <source>
        <dbReference type="SAM" id="MobiDB-lite"/>
    </source>
</evidence>
<evidence type="ECO:0000313" key="15">
    <source>
        <dbReference type="EMBL" id="CAD7281583.1"/>
    </source>
</evidence>
<feature type="region of interest" description="Disordered" evidence="12">
    <location>
        <begin position="586"/>
        <end position="614"/>
    </location>
</feature>
<reference evidence="15" key="1">
    <citation type="submission" date="2020-11" db="EMBL/GenBank/DDBJ databases">
        <authorList>
            <person name="Tran Van P."/>
        </authorList>
    </citation>
    <scope>NUCLEOTIDE SEQUENCE</scope>
</reference>
<evidence type="ECO:0000256" key="11">
    <source>
        <dbReference type="ARBA" id="ARBA00061621"/>
    </source>
</evidence>
<feature type="domain" description="Fibronectin type-III" evidence="14">
    <location>
        <begin position="157"/>
        <end position="265"/>
    </location>
</feature>
<keyword evidence="8" id="KW-1015">Disulfide bond</keyword>
<evidence type="ECO:0000256" key="2">
    <source>
        <dbReference type="ARBA" id="ARBA00022692"/>
    </source>
</evidence>
<feature type="domain" description="Fibronectin type-III" evidence="14">
    <location>
        <begin position="1030"/>
        <end position="1126"/>
    </location>
</feature>
<feature type="domain" description="Fibronectin type-III" evidence="14">
    <location>
        <begin position="805"/>
        <end position="902"/>
    </location>
</feature>
<evidence type="ECO:0000256" key="3">
    <source>
        <dbReference type="ARBA" id="ARBA00022729"/>
    </source>
</evidence>
<comment type="similarity">
    <text evidence="11">Belongs to the sidekick family.</text>
</comment>
<keyword evidence="16" id="KW-1185">Reference proteome</keyword>
<evidence type="ECO:0000256" key="10">
    <source>
        <dbReference type="ARBA" id="ARBA00023319"/>
    </source>
</evidence>
<evidence type="ECO:0000256" key="4">
    <source>
        <dbReference type="ARBA" id="ARBA00022737"/>
    </source>
</evidence>
<dbReference type="PROSITE" id="PS50853">
    <property type="entry name" value="FN3"/>
    <property type="match status" value="13"/>
</dbReference>
<feature type="domain" description="Fibronectin type-III" evidence="14">
    <location>
        <begin position="706"/>
        <end position="800"/>
    </location>
</feature>
<feature type="domain" description="Fibronectin type-III" evidence="14">
    <location>
        <begin position="466"/>
        <end position="602"/>
    </location>
</feature>
<dbReference type="Proteomes" id="UP000678499">
    <property type="component" value="Unassembled WGS sequence"/>
</dbReference>
<name>A0A7R9GHV2_9CRUS</name>
<evidence type="ECO:0000256" key="8">
    <source>
        <dbReference type="ARBA" id="ARBA00023157"/>
    </source>
</evidence>
<evidence type="ECO:0000256" key="7">
    <source>
        <dbReference type="ARBA" id="ARBA00023136"/>
    </source>
</evidence>
<dbReference type="InterPro" id="IPR050964">
    <property type="entry name" value="Striated_Muscle_Regulatory"/>
</dbReference>
<keyword evidence="5" id="KW-0130">Cell adhesion</keyword>
<dbReference type="FunFam" id="2.60.40.10:FF:000158">
    <property type="entry name" value="Sidekick cell adhesion molecule 2"/>
    <property type="match status" value="1"/>
</dbReference>
<evidence type="ECO:0000256" key="9">
    <source>
        <dbReference type="ARBA" id="ARBA00023180"/>
    </source>
</evidence>
<feature type="compositionally biased region" description="Low complexity" evidence="12">
    <location>
        <begin position="1611"/>
        <end position="1625"/>
    </location>
</feature>
<feature type="compositionally biased region" description="Low complexity" evidence="12">
    <location>
        <begin position="802"/>
        <end position="820"/>
    </location>
</feature>
<dbReference type="GO" id="GO:0045202">
    <property type="term" value="C:synapse"/>
    <property type="evidence" value="ECO:0007669"/>
    <property type="project" value="TreeGrafter"/>
</dbReference>
<proteinExistence type="inferred from homology"/>
<dbReference type="InterPro" id="IPR013783">
    <property type="entry name" value="Ig-like_fold"/>
</dbReference>
<accession>A0A7R9GHV2</accession>
<dbReference type="CDD" id="cd00063">
    <property type="entry name" value="FN3"/>
    <property type="match status" value="13"/>
</dbReference>
<dbReference type="EMBL" id="OA885033">
    <property type="protein sequence ID" value="CAD7281583.1"/>
    <property type="molecule type" value="Genomic_DNA"/>
</dbReference>
<dbReference type="OrthoDB" id="8923679at2759"/>
<dbReference type="Gene3D" id="2.60.40.10">
    <property type="entry name" value="Immunoglobulins"/>
    <property type="match status" value="13"/>
</dbReference>
<keyword evidence="6 13" id="KW-1133">Transmembrane helix</keyword>
<keyword evidence="7 13" id="KW-0472">Membrane</keyword>
<evidence type="ECO:0000256" key="1">
    <source>
        <dbReference type="ARBA" id="ARBA00004479"/>
    </source>
</evidence>
<feature type="domain" description="Fibronectin type-III" evidence="14">
    <location>
        <begin position="266"/>
        <end position="363"/>
    </location>
</feature>
<feature type="compositionally biased region" description="Low complexity" evidence="12">
    <location>
        <begin position="1685"/>
        <end position="1701"/>
    </location>
</feature>
<feature type="region of interest" description="Disordered" evidence="12">
    <location>
        <begin position="1598"/>
        <end position="1719"/>
    </location>
</feature>
<dbReference type="FunFam" id="2.60.40.10:FF:000209">
    <property type="entry name" value="Sidekick cell adhesion molecule 2"/>
    <property type="match status" value="1"/>
</dbReference>
<feature type="compositionally biased region" description="Polar residues" evidence="12">
    <location>
        <begin position="586"/>
        <end position="605"/>
    </location>
</feature>